<protein>
    <submittedName>
        <fullName evidence="1">Uncharacterized protein</fullName>
    </submittedName>
</protein>
<dbReference type="Proteomes" id="UP000254821">
    <property type="component" value="Unassembled WGS sequence"/>
</dbReference>
<organism evidence="1 2">
    <name type="scientific">Hafnia alvei</name>
    <dbReference type="NCBI Taxonomy" id="569"/>
    <lineage>
        <taxon>Bacteria</taxon>
        <taxon>Pseudomonadati</taxon>
        <taxon>Pseudomonadota</taxon>
        <taxon>Gammaproteobacteria</taxon>
        <taxon>Enterobacterales</taxon>
        <taxon>Hafniaceae</taxon>
        <taxon>Hafnia</taxon>
    </lineage>
</organism>
<accession>A0A377PKZ2</accession>
<proteinExistence type="predicted"/>
<dbReference type="AlphaFoldDB" id="A0A377PKZ2"/>
<gene>
    <name evidence="1" type="ORF">NCTC8105_02747</name>
</gene>
<reference evidence="1 2" key="1">
    <citation type="submission" date="2018-06" db="EMBL/GenBank/DDBJ databases">
        <authorList>
            <consortium name="Pathogen Informatics"/>
            <person name="Doyle S."/>
        </authorList>
    </citation>
    <scope>NUCLEOTIDE SEQUENCE [LARGE SCALE GENOMIC DNA]</scope>
    <source>
        <strain evidence="1 2">NCTC8105</strain>
    </source>
</reference>
<name>A0A377PKZ2_HAFAL</name>
<sequence length="42" mass="4816">MRLLREIMRSRLVGFIVGLLATIAFGSSYIETEEEAEKITRD</sequence>
<evidence type="ECO:0000313" key="2">
    <source>
        <dbReference type="Proteomes" id="UP000254821"/>
    </source>
</evidence>
<dbReference type="EMBL" id="UGHP01000001">
    <property type="protein sequence ID" value="STQ80621.1"/>
    <property type="molecule type" value="Genomic_DNA"/>
</dbReference>
<evidence type="ECO:0000313" key="1">
    <source>
        <dbReference type="EMBL" id="STQ80621.1"/>
    </source>
</evidence>